<dbReference type="SUPFAM" id="SSF53697">
    <property type="entry name" value="SIS domain"/>
    <property type="match status" value="1"/>
</dbReference>
<dbReference type="SUPFAM" id="SSF46689">
    <property type="entry name" value="Homeodomain-like"/>
    <property type="match status" value="1"/>
</dbReference>
<name>A0A5B8R9F7_9ZZZZ</name>
<dbReference type="Pfam" id="PF01380">
    <property type="entry name" value="SIS"/>
    <property type="match status" value="1"/>
</dbReference>
<dbReference type="GO" id="GO:0003700">
    <property type="term" value="F:DNA-binding transcription factor activity"/>
    <property type="evidence" value="ECO:0007669"/>
    <property type="project" value="InterPro"/>
</dbReference>
<reference evidence="6" key="1">
    <citation type="submission" date="2019-06" db="EMBL/GenBank/DDBJ databases">
        <authorList>
            <person name="Murdoch R.W."/>
            <person name="Fathepure B."/>
        </authorList>
    </citation>
    <scope>NUCLEOTIDE SEQUENCE</scope>
</reference>
<dbReference type="PROSITE" id="PS51071">
    <property type="entry name" value="HTH_RPIR"/>
    <property type="match status" value="1"/>
</dbReference>
<dbReference type="Pfam" id="PF01418">
    <property type="entry name" value="HTH_6"/>
    <property type="match status" value="1"/>
</dbReference>
<dbReference type="InterPro" id="IPR001347">
    <property type="entry name" value="SIS_dom"/>
</dbReference>
<dbReference type="Gene3D" id="3.40.50.10490">
    <property type="entry name" value="Glucose-6-phosphate isomerase like protein, domain 1"/>
    <property type="match status" value="1"/>
</dbReference>
<dbReference type="PROSITE" id="PS51464">
    <property type="entry name" value="SIS"/>
    <property type="match status" value="1"/>
</dbReference>
<evidence type="ECO:0000256" key="2">
    <source>
        <dbReference type="ARBA" id="ARBA00023125"/>
    </source>
</evidence>
<evidence type="ECO:0000259" key="5">
    <source>
        <dbReference type="PROSITE" id="PS51464"/>
    </source>
</evidence>
<dbReference type="PANTHER" id="PTHR30514">
    <property type="entry name" value="GLUCOKINASE"/>
    <property type="match status" value="1"/>
</dbReference>
<dbReference type="Gene3D" id="1.10.10.10">
    <property type="entry name" value="Winged helix-like DNA-binding domain superfamily/Winged helix DNA-binding domain"/>
    <property type="match status" value="1"/>
</dbReference>
<sequence>MSETAGDEPTLPLPPRSLDGLRRVVEAGRRREAGVRLGQRSLAILEHMLDNPEEATLGSIAAIARQHGVSASTLTRLARRLGFDGFKAFQHLFRVEVARGRHFYTEQAQRLMETTTEAGRTHSPGMAAAGHELQNLADTAASLDAGTVTAVRDAVLRARRLYVLGLRGCYGVAHYLGYYLGFIGKPVSTLGAAGFTLAEEISDITPDDLLIAATVRPETRLTVDACRMAAGKGVPVVTLTNHYASPVREYGRHNLYARCDGPYYFNPVAGLFMVAEVVLAEVAAALGEAMIDPLGRREASFEALGIE</sequence>
<evidence type="ECO:0008006" key="7">
    <source>
        <dbReference type="Google" id="ProtNLM"/>
    </source>
</evidence>
<proteinExistence type="predicted"/>
<dbReference type="InterPro" id="IPR009057">
    <property type="entry name" value="Homeodomain-like_sf"/>
</dbReference>
<dbReference type="InterPro" id="IPR046348">
    <property type="entry name" value="SIS_dom_sf"/>
</dbReference>
<evidence type="ECO:0000256" key="3">
    <source>
        <dbReference type="ARBA" id="ARBA00023163"/>
    </source>
</evidence>
<dbReference type="PANTHER" id="PTHR30514:SF18">
    <property type="entry name" value="RPIR-FAMILY TRANSCRIPTIONAL REGULATOR"/>
    <property type="match status" value="1"/>
</dbReference>
<dbReference type="EMBL" id="MN079077">
    <property type="protein sequence ID" value="QEA03952.1"/>
    <property type="molecule type" value="Genomic_DNA"/>
</dbReference>
<dbReference type="CDD" id="cd05013">
    <property type="entry name" value="SIS_RpiR"/>
    <property type="match status" value="1"/>
</dbReference>
<dbReference type="GO" id="GO:0003677">
    <property type="term" value="F:DNA binding"/>
    <property type="evidence" value="ECO:0007669"/>
    <property type="project" value="UniProtKB-KW"/>
</dbReference>
<keyword evidence="1" id="KW-0805">Transcription regulation</keyword>
<organism evidence="6">
    <name type="scientific">uncultured organism</name>
    <dbReference type="NCBI Taxonomy" id="155900"/>
    <lineage>
        <taxon>unclassified sequences</taxon>
        <taxon>environmental samples</taxon>
    </lineage>
</organism>
<keyword evidence="3" id="KW-0804">Transcription</keyword>
<dbReference type="InterPro" id="IPR035472">
    <property type="entry name" value="RpiR-like_SIS"/>
</dbReference>
<dbReference type="InterPro" id="IPR000281">
    <property type="entry name" value="HTH_RpiR"/>
</dbReference>
<gene>
    <name evidence="6" type="ORF">KBTEX_00253</name>
</gene>
<dbReference type="GO" id="GO:1901135">
    <property type="term" value="P:carbohydrate derivative metabolic process"/>
    <property type="evidence" value="ECO:0007669"/>
    <property type="project" value="InterPro"/>
</dbReference>
<dbReference type="InterPro" id="IPR036388">
    <property type="entry name" value="WH-like_DNA-bd_sf"/>
</dbReference>
<dbReference type="GO" id="GO:0097367">
    <property type="term" value="F:carbohydrate derivative binding"/>
    <property type="evidence" value="ECO:0007669"/>
    <property type="project" value="InterPro"/>
</dbReference>
<keyword evidence="2" id="KW-0238">DNA-binding</keyword>
<feature type="domain" description="SIS" evidence="5">
    <location>
        <begin position="151"/>
        <end position="288"/>
    </location>
</feature>
<evidence type="ECO:0000313" key="6">
    <source>
        <dbReference type="EMBL" id="QEA03952.1"/>
    </source>
</evidence>
<dbReference type="AlphaFoldDB" id="A0A5B8R9F7"/>
<dbReference type="InterPro" id="IPR047640">
    <property type="entry name" value="RpiR-like"/>
</dbReference>
<protein>
    <recommendedName>
        <fullName evidence="7">HTH-type transcriptional regulator MurR</fullName>
    </recommendedName>
</protein>
<evidence type="ECO:0000256" key="1">
    <source>
        <dbReference type="ARBA" id="ARBA00023015"/>
    </source>
</evidence>
<feature type="domain" description="HTH rpiR-type" evidence="4">
    <location>
        <begin position="24"/>
        <end position="100"/>
    </location>
</feature>
<accession>A0A5B8R9F7</accession>
<evidence type="ECO:0000259" key="4">
    <source>
        <dbReference type="PROSITE" id="PS51071"/>
    </source>
</evidence>